<dbReference type="RefSeq" id="WP_025834853.1">
    <property type="nucleotide sequence ID" value="NZ_FQZN01000009.1"/>
</dbReference>
<sequence>MEGWERIKLIMEQEGYNKNSFSATIGLNNNVTITRLINEERKPSRMTCEKIAQRFPQYNPNWILTGEGEMYREKEKETVSTPIDRQEEVQKANTNSQFISNVHPIENIGFMNVPLVHLRAQCGYLNGYGDQEYIDTLPTLPVIVDRTYHGNYRLFEAEGDSMDDGSRSSICDGDIVLGREVRRDLWQYHLHINDWYFIIIHRTEGISIKKIISHDVEHGIITCHSLNDMFRDYQLHLDEIAELYNLIKIVDRSARL</sequence>
<protein>
    <submittedName>
        <fullName evidence="1">Uncharacterized protein</fullName>
    </submittedName>
</protein>
<name>A0A1M6EJN3_9BACE</name>
<dbReference type="GeneID" id="92711951"/>
<keyword evidence="2" id="KW-1185">Reference proteome</keyword>
<dbReference type="Gene3D" id="2.10.109.10">
    <property type="entry name" value="Umud Fragment, subunit A"/>
    <property type="match status" value="1"/>
</dbReference>
<dbReference type="eggNOG" id="COG2932">
    <property type="taxonomic scope" value="Bacteria"/>
</dbReference>
<proteinExistence type="predicted"/>
<dbReference type="Proteomes" id="UP000184192">
    <property type="component" value="Unassembled WGS sequence"/>
</dbReference>
<reference evidence="2" key="1">
    <citation type="submission" date="2016-11" db="EMBL/GenBank/DDBJ databases">
        <authorList>
            <person name="Varghese N."/>
            <person name="Submissions S."/>
        </authorList>
    </citation>
    <scope>NUCLEOTIDE SEQUENCE [LARGE SCALE GENOMIC DNA]</scope>
    <source>
        <strain evidence="2">DSM 26884</strain>
    </source>
</reference>
<evidence type="ECO:0000313" key="1">
    <source>
        <dbReference type="EMBL" id="SHI85677.1"/>
    </source>
</evidence>
<dbReference type="CDD" id="cd00093">
    <property type="entry name" value="HTH_XRE"/>
    <property type="match status" value="1"/>
</dbReference>
<dbReference type="InterPro" id="IPR001387">
    <property type="entry name" value="Cro/C1-type_HTH"/>
</dbReference>
<dbReference type="AlphaFoldDB" id="A0A1M6EJN3"/>
<gene>
    <name evidence="1" type="ORF">SAMN05444350_109133</name>
</gene>
<organism evidence="1 2">
    <name type="scientific">Bacteroides stercorirosoris</name>
    <dbReference type="NCBI Taxonomy" id="871324"/>
    <lineage>
        <taxon>Bacteria</taxon>
        <taxon>Pseudomonadati</taxon>
        <taxon>Bacteroidota</taxon>
        <taxon>Bacteroidia</taxon>
        <taxon>Bacteroidales</taxon>
        <taxon>Bacteroidaceae</taxon>
        <taxon>Bacteroides</taxon>
    </lineage>
</organism>
<accession>A0A1M6EJN3</accession>
<dbReference type="EMBL" id="FQZN01000009">
    <property type="protein sequence ID" value="SHI85677.1"/>
    <property type="molecule type" value="Genomic_DNA"/>
</dbReference>
<evidence type="ECO:0000313" key="2">
    <source>
        <dbReference type="Proteomes" id="UP000184192"/>
    </source>
</evidence>